<dbReference type="Proteomes" id="UP001501079">
    <property type="component" value="Unassembled WGS sequence"/>
</dbReference>
<keyword evidence="1" id="KW-1133">Transmembrane helix</keyword>
<name>A0ABP7ZSZ8_9MICO</name>
<dbReference type="InterPro" id="IPR052712">
    <property type="entry name" value="Acid_resist_chaperone_HdeD"/>
</dbReference>
<evidence type="ECO:0008006" key="4">
    <source>
        <dbReference type="Google" id="ProtNLM"/>
    </source>
</evidence>
<dbReference type="RefSeq" id="WP_344751843.1">
    <property type="nucleotide sequence ID" value="NZ_BAABBW010000001.1"/>
</dbReference>
<evidence type="ECO:0000256" key="1">
    <source>
        <dbReference type="SAM" id="Phobius"/>
    </source>
</evidence>
<keyword evidence="1" id="KW-0812">Transmembrane</keyword>
<feature type="transmembrane region" description="Helical" evidence="1">
    <location>
        <begin position="112"/>
        <end position="136"/>
    </location>
</feature>
<reference evidence="3" key="1">
    <citation type="journal article" date="2019" name="Int. J. Syst. Evol. Microbiol.">
        <title>The Global Catalogue of Microorganisms (GCM) 10K type strain sequencing project: providing services to taxonomists for standard genome sequencing and annotation.</title>
        <authorList>
            <consortium name="The Broad Institute Genomics Platform"/>
            <consortium name="The Broad Institute Genome Sequencing Center for Infectious Disease"/>
            <person name="Wu L."/>
            <person name="Ma J."/>
        </authorList>
    </citation>
    <scope>NUCLEOTIDE SEQUENCE [LARGE SCALE GENOMIC DNA]</scope>
    <source>
        <strain evidence="3">JCM 17591</strain>
    </source>
</reference>
<sequence>MSIPKSPDEFRDALRLEARGLAKRAINGVRLTFGIAGAVAVIVGVLLLVWPQHTIPVLAFLFGIYLVITGGVRLALGIFGRSLGTGHRVLNVLLGTLLVVGGVIALRDVAIASATLLLIIAIVVGVGWIVEGIMAITESGASRRQGWSVAYGVISILGGVAVLAVPGWSGFWLLMVAAIILIILGLLGLMRAFTFGRDALSAL</sequence>
<keyword evidence="1" id="KW-0472">Membrane</keyword>
<protein>
    <recommendedName>
        <fullName evidence="4">HdeD family acid-resistance protein</fullName>
    </recommendedName>
</protein>
<comment type="caution">
    <text evidence="2">The sequence shown here is derived from an EMBL/GenBank/DDBJ whole genome shotgun (WGS) entry which is preliminary data.</text>
</comment>
<evidence type="ECO:0000313" key="3">
    <source>
        <dbReference type="Proteomes" id="UP001501079"/>
    </source>
</evidence>
<gene>
    <name evidence="2" type="ORF">GCM10022287_06570</name>
</gene>
<feature type="transmembrane region" description="Helical" evidence="1">
    <location>
        <begin position="171"/>
        <end position="193"/>
    </location>
</feature>
<feature type="transmembrane region" description="Helical" evidence="1">
    <location>
        <begin position="88"/>
        <end position="106"/>
    </location>
</feature>
<dbReference type="PANTHER" id="PTHR34989">
    <property type="entry name" value="PROTEIN HDED"/>
    <property type="match status" value="1"/>
</dbReference>
<dbReference type="Pfam" id="PF03729">
    <property type="entry name" value="DUF308"/>
    <property type="match status" value="2"/>
</dbReference>
<organism evidence="2 3">
    <name type="scientific">Gryllotalpicola koreensis</name>
    <dbReference type="NCBI Taxonomy" id="993086"/>
    <lineage>
        <taxon>Bacteria</taxon>
        <taxon>Bacillati</taxon>
        <taxon>Actinomycetota</taxon>
        <taxon>Actinomycetes</taxon>
        <taxon>Micrococcales</taxon>
        <taxon>Microbacteriaceae</taxon>
        <taxon>Gryllotalpicola</taxon>
    </lineage>
</organism>
<dbReference type="InterPro" id="IPR005325">
    <property type="entry name" value="DUF308_memb"/>
</dbReference>
<accession>A0ABP7ZSZ8</accession>
<feature type="transmembrane region" description="Helical" evidence="1">
    <location>
        <begin position="29"/>
        <end position="49"/>
    </location>
</feature>
<evidence type="ECO:0000313" key="2">
    <source>
        <dbReference type="EMBL" id="GAA4169735.1"/>
    </source>
</evidence>
<feature type="transmembrane region" description="Helical" evidence="1">
    <location>
        <begin position="55"/>
        <end position="76"/>
    </location>
</feature>
<dbReference type="EMBL" id="BAABBW010000001">
    <property type="protein sequence ID" value="GAA4169735.1"/>
    <property type="molecule type" value="Genomic_DNA"/>
</dbReference>
<keyword evidence="3" id="KW-1185">Reference proteome</keyword>
<feature type="transmembrane region" description="Helical" evidence="1">
    <location>
        <begin position="148"/>
        <end position="165"/>
    </location>
</feature>
<proteinExistence type="predicted"/>
<dbReference type="PANTHER" id="PTHR34989:SF1">
    <property type="entry name" value="PROTEIN HDED"/>
    <property type="match status" value="1"/>
</dbReference>